<evidence type="ECO:0000313" key="1">
    <source>
        <dbReference type="EMBL" id="MDC9032086.1"/>
    </source>
</evidence>
<organism evidence="1 2">
    <name type="scientific">Columbia Basin potato purple top phytoplasma</name>
    <dbReference type="NCBI Taxonomy" id="307134"/>
    <lineage>
        <taxon>Bacteria</taxon>
        <taxon>Bacillati</taxon>
        <taxon>Mycoplasmatota</taxon>
        <taxon>Mollicutes</taxon>
        <taxon>Acholeplasmatales</taxon>
        <taxon>Acholeplasmataceae</taxon>
        <taxon>Candidatus Phytoplasma</taxon>
        <taxon>16SrVI (Clover proliferation group)</taxon>
    </lineage>
</organism>
<name>A0ABT5LAB0_9MOLU</name>
<dbReference type="RefSeq" id="WP_273585298.1">
    <property type="nucleotide sequence ID" value="NZ_JANHJP010000004.1"/>
</dbReference>
<gene>
    <name evidence="1" type="ORF">M8044_000307</name>
</gene>
<protein>
    <submittedName>
        <fullName evidence="1">Uncharacterized protein</fullName>
    </submittedName>
</protein>
<dbReference type="Proteomes" id="UP001221763">
    <property type="component" value="Unassembled WGS sequence"/>
</dbReference>
<reference evidence="1 2" key="1">
    <citation type="journal article" date="2023" name="Plant">
        <title>Draft Genome Sequence Resource of CBPPT1, a 'Candidatus Phytoplasma trifolii'-Related Strain Associated with Potato Purple Top Disease in the Columbia Basin, U.S.A.</title>
        <authorList>
            <person name="Wei W."/>
            <person name="Shao J."/>
            <person name="Bottner-Parker K.D."/>
            <person name="Zhao Y."/>
        </authorList>
    </citation>
    <scope>NUCLEOTIDE SEQUENCE [LARGE SCALE GENOMIC DNA]</scope>
    <source>
        <strain evidence="1 2">CBPPT1</strain>
    </source>
</reference>
<accession>A0ABT5LAB0</accession>
<dbReference type="EMBL" id="JANHJP010000004">
    <property type="protein sequence ID" value="MDC9032086.1"/>
    <property type="molecule type" value="Genomic_DNA"/>
</dbReference>
<proteinExistence type="predicted"/>
<comment type="caution">
    <text evidence="1">The sequence shown here is derived from an EMBL/GenBank/DDBJ whole genome shotgun (WGS) entry which is preliminary data.</text>
</comment>
<sequence length="43" mass="5208">MLVNFQFIKGNYNDQNNLEALLSNEEYQTLKKIDNIYNKRKNK</sequence>
<keyword evidence="2" id="KW-1185">Reference proteome</keyword>
<evidence type="ECO:0000313" key="2">
    <source>
        <dbReference type="Proteomes" id="UP001221763"/>
    </source>
</evidence>